<protein>
    <submittedName>
        <fullName evidence="2">Helix-turn-helix domain-containing protein</fullName>
    </submittedName>
</protein>
<name>A0ABV1LUL0_9BURK</name>
<keyword evidence="3" id="KW-1185">Reference proteome</keyword>
<dbReference type="InterPro" id="IPR001387">
    <property type="entry name" value="Cro/C1-type_HTH"/>
</dbReference>
<reference evidence="2 3" key="1">
    <citation type="journal article" date="2024" name="Chem. Sci.">
        <title>Discovery of a lagriamide polyketide by integrated genome mining, isotopic labeling, and untargeted metabolomics.</title>
        <authorList>
            <person name="Fergusson C.H."/>
            <person name="Saulog J."/>
            <person name="Paulo B.S."/>
            <person name="Wilson D.M."/>
            <person name="Liu D.Y."/>
            <person name="Morehouse N.J."/>
            <person name="Waterworth S."/>
            <person name="Barkei J."/>
            <person name="Gray C.A."/>
            <person name="Kwan J.C."/>
            <person name="Eustaquio A.S."/>
            <person name="Linington R.G."/>
        </authorList>
    </citation>
    <scope>NUCLEOTIDE SEQUENCE [LARGE SCALE GENOMIC DNA]</scope>
    <source>
        <strain evidence="2 3">RL17-338-BIF-B</strain>
    </source>
</reference>
<accession>A0ABV1LUL0</accession>
<dbReference type="Pfam" id="PF01381">
    <property type="entry name" value="HTH_3"/>
    <property type="match status" value="1"/>
</dbReference>
<proteinExistence type="predicted"/>
<dbReference type="RefSeq" id="WP_349544738.1">
    <property type="nucleotide sequence ID" value="NZ_JAOALG010000002.1"/>
</dbReference>
<gene>
    <name evidence="2" type="ORF">N0A02_26425</name>
</gene>
<evidence type="ECO:0000313" key="2">
    <source>
        <dbReference type="EMBL" id="MEQ5842995.1"/>
    </source>
</evidence>
<dbReference type="SUPFAM" id="SSF47413">
    <property type="entry name" value="lambda repressor-like DNA-binding domains"/>
    <property type="match status" value="1"/>
</dbReference>
<organism evidence="2 3">
    <name type="scientific">Paraburkholderia acidicola</name>
    <dbReference type="NCBI Taxonomy" id="1912599"/>
    <lineage>
        <taxon>Bacteria</taxon>
        <taxon>Pseudomonadati</taxon>
        <taxon>Pseudomonadota</taxon>
        <taxon>Betaproteobacteria</taxon>
        <taxon>Burkholderiales</taxon>
        <taxon>Burkholderiaceae</taxon>
        <taxon>Paraburkholderia</taxon>
    </lineage>
</organism>
<comment type="caution">
    <text evidence="2">The sequence shown here is derived from an EMBL/GenBank/DDBJ whole genome shotgun (WGS) entry which is preliminary data.</text>
</comment>
<dbReference type="Proteomes" id="UP001469089">
    <property type="component" value="Unassembled WGS sequence"/>
</dbReference>
<evidence type="ECO:0000313" key="3">
    <source>
        <dbReference type="Proteomes" id="UP001469089"/>
    </source>
</evidence>
<feature type="domain" description="HTH cro/C1-type" evidence="1">
    <location>
        <begin position="15"/>
        <end position="57"/>
    </location>
</feature>
<dbReference type="InterPro" id="IPR010982">
    <property type="entry name" value="Lambda_DNA-bd_dom_sf"/>
</dbReference>
<sequence>MTYEEFIAKALGDRSVNRAAKELGIGQRSLDRYVKGERLPDYRTALILAREAGTSPGETMMILAREEERKHPEKDILSTGFRLLVDAWNRLTNGIKPAY</sequence>
<evidence type="ECO:0000259" key="1">
    <source>
        <dbReference type="Pfam" id="PF01381"/>
    </source>
</evidence>
<dbReference type="EMBL" id="JAOALG010000002">
    <property type="protein sequence ID" value="MEQ5842995.1"/>
    <property type="molecule type" value="Genomic_DNA"/>
</dbReference>